<feature type="domain" description="Amidase" evidence="2">
    <location>
        <begin position="25"/>
        <end position="461"/>
    </location>
</feature>
<dbReference type="PANTHER" id="PTHR11895">
    <property type="entry name" value="TRANSAMIDASE"/>
    <property type="match status" value="1"/>
</dbReference>
<dbReference type="Pfam" id="PF01425">
    <property type="entry name" value="Amidase"/>
    <property type="match status" value="1"/>
</dbReference>
<dbReference type="Gene3D" id="3.90.1300.10">
    <property type="entry name" value="Amidase signature (AS) domain"/>
    <property type="match status" value="1"/>
</dbReference>
<organism evidence="3 4">
    <name type="scientific">Agreia bicolorata</name>
    <dbReference type="NCBI Taxonomy" id="110935"/>
    <lineage>
        <taxon>Bacteria</taxon>
        <taxon>Bacillati</taxon>
        <taxon>Actinomycetota</taxon>
        <taxon>Actinomycetes</taxon>
        <taxon>Micrococcales</taxon>
        <taxon>Microbacteriaceae</taxon>
        <taxon>Agreia</taxon>
    </lineage>
</organism>
<dbReference type="InterPro" id="IPR036928">
    <property type="entry name" value="AS_sf"/>
</dbReference>
<dbReference type="EMBL" id="FUYG01000002">
    <property type="protein sequence ID" value="SKA86712.1"/>
    <property type="molecule type" value="Genomic_DNA"/>
</dbReference>
<evidence type="ECO:0000256" key="1">
    <source>
        <dbReference type="ARBA" id="ARBA00009199"/>
    </source>
</evidence>
<dbReference type="PROSITE" id="PS00571">
    <property type="entry name" value="AMIDASES"/>
    <property type="match status" value="1"/>
</dbReference>
<dbReference type="SUPFAM" id="SSF75304">
    <property type="entry name" value="Amidase signature (AS) enzymes"/>
    <property type="match status" value="1"/>
</dbReference>
<dbReference type="RefSeq" id="WP_078713536.1">
    <property type="nucleotide sequence ID" value="NZ_FUYG01000002.1"/>
</dbReference>
<name>A0A1T4XAQ4_9MICO</name>
<evidence type="ECO:0000313" key="4">
    <source>
        <dbReference type="Proteomes" id="UP000189735"/>
    </source>
</evidence>
<gene>
    <name evidence="3" type="ORF">SAMN06295879_0958</name>
</gene>
<dbReference type="Proteomes" id="UP000189735">
    <property type="component" value="Unassembled WGS sequence"/>
</dbReference>
<comment type="similarity">
    <text evidence="1">Belongs to the amidase family.</text>
</comment>
<reference evidence="4" key="1">
    <citation type="submission" date="2017-02" db="EMBL/GenBank/DDBJ databases">
        <authorList>
            <person name="Varghese N."/>
            <person name="Submissions S."/>
        </authorList>
    </citation>
    <scope>NUCLEOTIDE SEQUENCE [LARGE SCALE GENOMIC DNA]</scope>
    <source>
        <strain evidence="4">VKM Ac-2052</strain>
    </source>
</reference>
<protein>
    <submittedName>
        <fullName evidence="3">Amidase</fullName>
    </submittedName>
</protein>
<dbReference type="InterPro" id="IPR000120">
    <property type="entry name" value="Amidase"/>
</dbReference>
<evidence type="ECO:0000313" key="3">
    <source>
        <dbReference type="EMBL" id="SKA86712.1"/>
    </source>
</evidence>
<dbReference type="InterPro" id="IPR023631">
    <property type="entry name" value="Amidase_dom"/>
</dbReference>
<proteinExistence type="inferred from homology"/>
<dbReference type="AlphaFoldDB" id="A0A1T4XAQ4"/>
<evidence type="ECO:0000259" key="2">
    <source>
        <dbReference type="Pfam" id="PF01425"/>
    </source>
</evidence>
<dbReference type="PANTHER" id="PTHR11895:SF7">
    <property type="entry name" value="GLUTAMYL-TRNA(GLN) AMIDOTRANSFERASE SUBUNIT A, MITOCHONDRIAL"/>
    <property type="match status" value="1"/>
</dbReference>
<accession>A0A1T4XAQ4</accession>
<dbReference type="InterPro" id="IPR020556">
    <property type="entry name" value="Amidase_CS"/>
</dbReference>
<sequence>MTAPHEFSALDQYRHLQRGELGVVELTRHYLDRIEASNGGLGAFFTVTAERALERARHVESQVPRSTRLWGLPFADKDLWRRQGVRTTFGSRAFADFVPDTSDELPRVLDEAGGVSLGKTATPEFGMTSHSETVIAAPARNPWNLDLGPGGSSGGAAAAVSAGMLPFAPGSDGGGSIRIPAAACGLVGIKPSRGRVPALSGIDALGGLSVAGPIARSVVDAAFLLDGMIGRRGSVIDDHFALRAPSDNDGDFLGYAIRGEGRFQIGVCIDSPWSTSHDVVVDPEIMAVFSDTVALLSDLGHGIEETSLEPTPGYGAAFTTVWQAGAAQIRLGPGAHGDADADGGVEPLTAWLRRRGRELTAVQLAEALAELSRFERRVIGAFSRFDAVLTPAVALLPRPIGWYDALDPERNFAQQVAYSPFTSFVNAAGLPAVTVPVGTSSDGLPIGMQLIGKPGGEGALLALGRQLERRLRWEERHPPIWD</sequence>
<dbReference type="GO" id="GO:0003824">
    <property type="term" value="F:catalytic activity"/>
    <property type="evidence" value="ECO:0007669"/>
    <property type="project" value="InterPro"/>
</dbReference>